<evidence type="ECO:0000256" key="1">
    <source>
        <dbReference type="ARBA" id="ARBA00022614"/>
    </source>
</evidence>
<keyword evidence="1" id="KW-0433">Leucine-rich repeat</keyword>
<feature type="domain" description="NB-ARC" evidence="6">
    <location>
        <begin position="180"/>
        <end position="284"/>
    </location>
</feature>
<dbReference type="EMBL" id="RXIC02000019">
    <property type="protein sequence ID" value="KAB1226311.1"/>
    <property type="molecule type" value="Genomic_DNA"/>
</dbReference>
<dbReference type="OrthoDB" id="2973320at2759"/>
<feature type="domain" description="R13L1/DRL21-like LRR repeat region" evidence="9">
    <location>
        <begin position="651"/>
        <end position="776"/>
    </location>
</feature>
<keyword evidence="4" id="KW-0611">Plant defense</keyword>
<evidence type="ECO:0000259" key="6">
    <source>
        <dbReference type="Pfam" id="PF00931"/>
    </source>
</evidence>
<dbReference type="Gene3D" id="1.10.10.10">
    <property type="entry name" value="Winged helix-like DNA-binding domain superfamily/Winged helix DNA-binding domain"/>
    <property type="match status" value="1"/>
</dbReference>
<dbReference type="GO" id="GO:0043531">
    <property type="term" value="F:ADP binding"/>
    <property type="evidence" value="ECO:0007669"/>
    <property type="project" value="InterPro"/>
</dbReference>
<evidence type="ECO:0000256" key="3">
    <source>
        <dbReference type="ARBA" id="ARBA00022741"/>
    </source>
</evidence>
<evidence type="ECO:0000259" key="7">
    <source>
        <dbReference type="Pfam" id="PF18052"/>
    </source>
</evidence>
<dbReference type="InterPro" id="IPR056789">
    <property type="entry name" value="LRR_R13L1-DRL21"/>
</dbReference>
<dbReference type="InterPro" id="IPR036388">
    <property type="entry name" value="WH-like_DNA-bd_sf"/>
</dbReference>
<proteinExistence type="predicted"/>
<accession>A0A6A1WM55</accession>
<dbReference type="GO" id="GO:0051707">
    <property type="term" value="P:response to other organism"/>
    <property type="evidence" value="ECO:0007669"/>
    <property type="project" value="UniProtKB-ARBA"/>
</dbReference>
<dbReference type="Gene3D" id="1.20.5.4130">
    <property type="match status" value="1"/>
</dbReference>
<dbReference type="PRINTS" id="PR00364">
    <property type="entry name" value="DISEASERSIST"/>
</dbReference>
<dbReference type="FunFam" id="1.10.10.10:FF:000322">
    <property type="entry name" value="Probable disease resistance protein At1g63360"/>
    <property type="match status" value="1"/>
</dbReference>
<keyword evidence="5" id="KW-0067">ATP-binding</keyword>
<feature type="domain" description="Disease resistance protein winged helix" evidence="8">
    <location>
        <begin position="390"/>
        <end position="458"/>
    </location>
</feature>
<evidence type="ECO:0000256" key="4">
    <source>
        <dbReference type="ARBA" id="ARBA00022821"/>
    </source>
</evidence>
<evidence type="ECO:0000313" key="11">
    <source>
        <dbReference type="Proteomes" id="UP000516437"/>
    </source>
</evidence>
<dbReference type="InterPro" id="IPR002182">
    <property type="entry name" value="NB-ARC"/>
</dbReference>
<evidence type="ECO:0000259" key="9">
    <source>
        <dbReference type="Pfam" id="PF25019"/>
    </source>
</evidence>
<organism evidence="10 11">
    <name type="scientific">Morella rubra</name>
    <name type="common">Chinese bayberry</name>
    <dbReference type="NCBI Taxonomy" id="262757"/>
    <lineage>
        <taxon>Eukaryota</taxon>
        <taxon>Viridiplantae</taxon>
        <taxon>Streptophyta</taxon>
        <taxon>Embryophyta</taxon>
        <taxon>Tracheophyta</taxon>
        <taxon>Spermatophyta</taxon>
        <taxon>Magnoliopsida</taxon>
        <taxon>eudicotyledons</taxon>
        <taxon>Gunneridae</taxon>
        <taxon>Pentapetalae</taxon>
        <taxon>rosids</taxon>
        <taxon>fabids</taxon>
        <taxon>Fagales</taxon>
        <taxon>Myricaceae</taxon>
        <taxon>Morella</taxon>
    </lineage>
</organism>
<reference evidence="10 11" key="1">
    <citation type="journal article" date="2019" name="Plant Biotechnol. J.">
        <title>The red bayberry genome and genetic basis of sex determination.</title>
        <authorList>
            <person name="Jia H.M."/>
            <person name="Jia H.J."/>
            <person name="Cai Q.L."/>
            <person name="Wang Y."/>
            <person name="Zhao H.B."/>
            <person name="Yang W.F."/>
            <person name="Wang G.Y."/>
            <person name="Li Y.H."/>
            <person name="Zhan D.L."/>
            <person name="Shen Y.T."/>
            <person name="Niu Q.F."/>
            <person name="Chang L."/>
            <person name="Qiu J."/>
            <person name="Zhao L."/>
            <person name="Xie H.B."/>
            <person name="Fu W.Y."/>
            <person name="Jin J."/>
            <person name="Li X.W."/>
            <person name="Jiao Y."/>
            <person name="Zhou C.C."/>
            <person name="Tu T."/>
            <person name="Chai C.Y."/>
            <person name="Gao J.L."/>
            <person name="Fan L.J."/>
            <person name="van de Weg E."/>
            <person name="Wang J.Y."/>
            <person name="Gao Z.S."/>
        </authorList>
    </citation>
    <scope>NUCLEOTIDE SEQUENCE [LARGE SCALE GENOMIC DNA]</scope>
    <source>
        <tissue evidence="10">Leaves</tissue>
    </source>
</reference>
<keyword evidence="2" id="KW-0677">Repeat</keyword>
<dbReference type="Pfam" id="PF00931">
    <property type="entry name" value="NB-ARC"/>
    <property type="match status" value="1"/>
</dbReference>
<sequence length="1323" mass="149358">MALGELFLSAFLQVLFDRLASPELLNFARREGLLKKLYKWEKTLSVIKAVLDDAEEKQHIDRAVRKWLDDLRDLAYDVEDILDEFVTEALYRKLIGENQASTSKVRNLIPTCFSGLTPSAFRFNISLGLKIKEITARFNNIATQKDQLNLKGTVDGSSNRRRWTEYSTSLVNEAGVFGREKDVEAILNILLNEVCIPANLSVIPIIGMGGIGKTTLAQLVYNDEKVQGFFDLKAWACVSEDFNVARLTKIVLESDTSEIYDRKDLNWLQENLKKKLHGKRFLIIWMIFGMRITITGLACVLLSKQGLPEVLLSSQLAIRKLHHWCKGLPLAAKTLGGLLRTKQDRDDWEEVLHSKIWNIPEERSRIVPALMLSYHHLPAHLKRCFAYCSIFPKDYEFEEKEVVLLWMAEGLIQPREEEKQMEDLGSKYFRDLVSRSLFQQSTKDTSQYLMHDLISDLAQSIVEDTCFRMDDRVYDSKGHIYKKVRHLSYLGGRYDGANKFEVVSKLPCLRTFLPLRHPYPGNCYLTSNVPLQLLPKLTCLRVVSLRGYRTTKISDSIGDLKHLRYLDLSYTAITGMPESTTTLYNLQTLLLENCSQLVKLPSLFANLVNLRHLNILGASSLEGIPPEIGKLTYLQTLSNLIVGKGSCSGVKELGSLSHLRGTLCISGLENVIKSRDAMDANLIGMSNLSGLLLEWSSNIGESQDRTMESEVLNNLQPHNGLKELTIRHYGGTKFPTWLRGAPFPNMLILTIENCRGCTSLPPVGQLPSLKVLSVKGLARVKNVGLEFYGEGCHQPFKSLETLHFDDMVEWENWCPCEEFPSLRELSIKRCPKLWGKLPNLLPLLNKLVVINCTQLMVLISRFPALCEIRMEDCKGLVSGNNVCFRSLRSAYLTKITESESHIEGLTHVEDLTIANCEEVLPLWSNNVGLLQHLPCLRSLSIRSCPKLVSLVMKEVEEQLQLGVPSKVAEIRMSDCNALESLPKAMMYHNSCLEYIVINDCSSLTYFAIGELPPTLRRLWISFCNNMRIVLAEEDDTSRYSSTSLLQELVIIGCPSLESLTSSGELPSTLRFLDIKYCDKLESIAKSLRCNSVLENINIDKCENLVPFPEAERELLPPNLRLLSIFCCEKVQALPNGIHNLSSLQALNIGCPGIASFPKEGFPTNLTSLHISDLKITEALFEWGLHRLTSLKRLVVRGGCLLLVSFPTPEMMLPASLTCLSIASLPNLEYLSSEGFRRLAFLEELFIRDCKKLMSFPEDGLPPSLLELQIDECEMLKTLPNNGLPLSLLQLCIRGCPLLKERCMKDQGRDWSKIAHIPYVVITD</sequence>
<dbReference type="InterPro" id="IPR032675">
    <property type="entry name" value="LRR_dom_sf"/>
</dbReference>
<dbReference type="SUPFAM" id="SSF52058">
    <property type="entry name" value="L domain-like"/>
    <property type="match status" value="3"/>
</dbReference>
<dbReference type="PANTHER" id="PTHR36766">
    <property type="entry name" value="PLANT BROAD-SPECTRUM MILDEW RESISTANCE PROTEIN RPW8"/>
    <property type="match status" value="1"/>
</dbReference>
<evidence type="ECO:0000313" key="10">
    <source>
        <dbReference type="EMBL" id="KAB1226311.1"/>
    </source>
</evidence>
<keyword evidence="11" id="KW-1185">Reference proteome</keyword>
<dbReference type="GO" id="GO:0005524">
    <property type="term" value="F:ATP binding"/>
    <property type="evidence" value="ECO:0007669"/>
    <property type="project" value="UniProtKB-KW"/>
</dbReference>
<evidence type="ECO:0000256" key="5">
    <source>
        <dbReference type="ARBA" id="ARBA00022840"/>
    </source>
</evidence>
<name>A0A6A1WM55_9ROSI</name>
<dbReference type="Gene3D" id="1.10.8.430">
    <property type="entry name" value="Helical domain of apoptotic protease-activating factors"/>
    <property type="match status" value="1"/>
</dbReference>
<dbReference type="Gene3D" id="3.80.10.10">
    <property type="entry name" value="Ribonuclease Inhibitor"/>
    <property type="match status" value="4"/>
</dbReference>
<dbReference type="Pfam" id="PF18052">
    <property type="entry name" value="Rx_N"/>
    <property type="match status" value="1"/>
</dbReference>
<comment type="caution">
    <text evidence="10">The sequence shown here is derived from an EMBL/GenBank/DDBJ whole genome shotgun (WGS) entry which is preliminary data.</text>
</comment>
<gene>
    <name evidence="10" type="ORF">CJ030_MR1G014031</name>
</gene>
<dbReference type="InterPro" id="IPR027417">
    <property type="entry name" value="P-loop_NTPase"/>
</dbReference>
<evidence type="ECO:0000259" key="8">
    <source>
        <dbReference type="Pfam" id="PF23559"/>
    </source>
</evidence>
<dbReference type="GO" id="GO:0006952">
    <property type="term" value="P:defense response"/>
    <property type="evidence" value="ECO:0007669"/>
    <property type="project" value="UniProtKB-KW"/>
</dbReference>
<dbReference type="Proteomes" id="UP000516437">
    <property type="component" value="Chromosome 1"/>
</dbReference>
<dbReference type="InterPro" id="IPR042197">
    <property type="entry name" value="Apaf_helical"/>
</dbReference>
<dbReference type="PANTHER" id="PTHR36766:SF51">
    <property type="entry name" value="DISEASE RESISTANCE RPP13-LIKE PROTEIN 1"/>
    <property type="match status" value="1"/>
</dbReference>
<dbReference type="InterPro" id="IPR041118">
    <property type="entry name" value="Rx_N"/>
</dbReference>
<feature type="domain" description="Disease resistance N-terminal" evidence="7">
    <location>
        <begin position="7"/>
        <end position="99"/>
    </location>
</feature>
<dbReference type="InterPro" id="IPR058922">
    <property type="entry name" value="WHD_DRP"/>
</dbReference>
<evidence type="ECO:0000256" key="2">
    <source>
        <dbReference type="ARBA" id="ARBA00022737"/>
    </source>
</evidence>
<protein>
    <submittedName>
        <fullName evidence="10">Putative disease resistance RPP13-like protein 1</fullName>
    </submittedName>
</protein>
<dbReference type="Pfam" id="PF25019">
    <property type="entry name" value="LRR_R13L1-DRL21"/>
    <property type="match status" value="1"/>
</dbReference>
<dbReference type="Gene3D" id="3.40.50.300">
    <property type="entry name" value="P-loop containing nucleotide triphosphate hydrolases"/>
    <property type="match status" value="1"/>
</dbReference>
<dbReference type="SUPFAM" id="SSF52540">
    <property type="entry name" value="P-loop containing nucleoside triphosphate hydrolases"/>
    <property type="match status" value="1"/>
</dbReference>
<keyword evidence="3" id="KW-0547">Nucleotide-binding</keyword>
<dbReference type="Pfam" id="PF23559">
    <property type="entry name" value="WHD_DRP"/>
    <property type="match status" value="1"/>
</dbReference>